<dbReference type="PANTHER" id="PTHR22605">
    <property type="entry name" value="RZ-TYPE DOMAIN-CONTAINING PROTEIN"/>
    <property type="match status" value="1"/>
</dbReference>
<dbReference type="Ensembl" id="ENSSORT00005010150.1">
    <property type="protein sequence ID" value="ENSSORP00005009821.1"/>
    <property type="gene ID" value="ENSSORG00005005369.1"/>
</dbReference>
<dbReference type="GO" id="GO:0005730">
    <property type="term" value="C:nucleolus"/>
    <property type="evidence" value="ECO:0007669"/>
    <property type="project" value="TreeGrafter"/>
</dbReference>
<accession>A0A672YYN2</accession>
<dbReference type="Proteomes" id="UP000472271">
    <property type="component" value="Chromosome 12"/>
</dbReference>
<dbReference type="PANTHER" id="PTHR22605:SF16">
    <property type="entry name" value="E3 UBIQUITIN-PROTEIN LIGASE RNF213"/>
    <property type="match status" value="1"/>
</dbReference>
<reference evidence="1" key="3">
    <citation type="submission" date="2025-09" db="UniProtKB">
        <authorList>
            <consortium name="Ensembl"/>
        </authorList>
    </citation>
    <scope>IDENTIFICATION</scope>
</reference>
<organism evidence="1 2">
    <name type="scientific">Sphaeramia orbicularis</name>
    <name type="common">orbiculate cardinalfish</name>
    <dbReference type="NCBI Taxonomy" id="375764"/>
    <lineage>
        <taxon>Eukaryota</taxon>
        <taxon>Metazoa</taxon>
        <taxon>Chordata</taxon>
        <taxon>Craniata</taxon>
        <taxon>Vertebrata</taxon>
        <taxon>Euteleostomi</taxon>
        <taxon>Actinopterygii</taxon>
        <taxon>Neopterygii</taxon>
        <taxon>Teleostei</taxon>
        <taxon>Neoteleostei</taxon>
        <taxon>Acanthomorphata</taxon>
        <taxon>Gobiaria</taxon>
        <taxon>Kurtiformes</taxon>
        <taxon>Apogonoidei</taxon>
        <taxon>Apogonidae</taxon>
        <taxon>Apogoninae</taxon>
        <taxon>Sphaeramia</taxon>
    </lineage>
</organism>
<dbReference type="GO" id="GO:0002040">
    <property type="term" value="P:sprouting angiogenesis"/>
    <property type="evidence" value="ECO:0007669"/>
    <property type="project" value="TreeGrafter"/>
</dbReference>
<protein>
    <submittedName>
        <fullName evidence="1">Uncharacterized protein</fullName>
    </submittedName>
</protein>
<dbReference type="InterPro" id="IPR031248">
    <property type="entry name" value="RNF213"/>
</dbReference>
<keyword evidence="2" id="KW-1185">Reference proteome</keyword>
<dbReference type="GO" id="GO:0005829">
    <property type="term" value="C:cytosol"/>
    <property type="evidence" value="ECO:0007669"/>
    <property type="project" value="TreeGrafter"/>
</dbReference>
<reference evidence="1" key="2">
    <citation type="submission" date="2025-08" db="UniProtKB">
        <authorList>
            <consortium name="Ensembl"/>
        </authorList>
    </citation>
    <scope>IDENTIFICATION</scope>
</reference>
<evidence type="ECO:0000313" key="2">
    <source>
        <dbReference type="Proteomes" id="UP000472271"/>
    </source>
</evidence>
<dbReference type="InParanoid" id="A0A672YYN2"/>
<sequence length="309" mass="35257">MFDELQHKTVQHFSVYSSTTSLAADLVDLHMIRYEVDRDLMPLILSNTQYSIENGKEIQPEYDLPKIQRQILSHFLLGKPLISPNGIPTLIIRQQRNYKMVLEDVKAAVKQEPLPTRSLWAVDVELQSYSEVCDALSTVETALDFLAATDRGPDTPLSSYLEEELQMGKQTTAHVLTALSRCSLKHCVALWQLLASLKSENMLKLNRVRHYLEALGEDDPRRLTDFLSKGSVDTFLMEMHEFLVLELKKPEAHFHIQPSETDLLCALYVQDLCSDVPSNVSRDLQTLNCPLLLETHRLQILVLRLSSEK</sequence>
<name>A0A672YYN2_9TELE</name>
<dbReference type="GO" id="GO:0006511">
    <property type="term" value="P:ubiquitin-dependent protein catabolic process"/>
    <property type="evidence" value="ECO:0007669"/>
    <property type="project" value="TreeGrafter"/>
</dbReference>
<dbReference type="GO" id="GO:0016020">
    <property type="term" value="C:membrane"/>
    <property type="evidence" value="ECO:0007669"/>
    <property type="project" value="TreeGrafter"/>
</dbReference>
<evidence type="ECO:0000313" key="1">
    <source>
        <dbReference type="Ensembl" id="ENSSORP00005009821.1"/>
    </source>
</evidence>
<dbReference type="AlphaFoldDB" id="A0A672YYN2"/>
<proteinExistence type="predicted"/>
<dbReference type="GO" id="GO:0004842">
    <property type="term" value="F:ubiquitin-protein transferase activity"/>
    <property type="evidence" value="ECO:0007669"/>
    <property type="project" value="InterPro"/>
</dbReference>
<reference evidence="1" key="1">
    <citation type="submission" date="2019-06" db="EMBL/GenBank/DDBJ databases">
        <authorList>
            <consortium name="Wellcome Sanger Institute Data Sharing"/>
        </authorList>
    </citation>
    <scope>NUCLEOTIDE SEQUENCE [LARGE SCALE GENOMIC DNA]</scope>
</reference>
<dbReference type="GO" id="GO:2000051">
    <property type="term" value="P:negative regulation of non-canonical Wnt signaling pathway"/>
    <property type="evidence" value="ECO:0007669"/>
    <property type="project" value="TreeGrafter"/>
</dbReference>
<dbReference type="GO" id="GO:0016887">
    <property type="term" value="F:ATP hydrolysis activity"/>
    <property type="evidence" value="ECO:0007669"/>
    <property type="project" value="InterPro"/>
</dbReference>